<comment type="caution">
    <text evidence="1">The sequence shown here is derived from an EMBL/GenBank/DDBJ whole genome shotgun (WGS) entry which is preliminary data.</text>
</comment>
<dbReference type="EMBL" id="CAJVPW010020318">
    <property type="protein sequence ID" value="CAG8688671.1"/>
    <property type="molecule type" value="Genomic_DNA"/>
</dbReference>
<reference evidence="1" key="1">
    <citation type="submission" date="2021-06" db="EMBL/GenBank/DDBJ databases">
        <authorList>
            <person name="Kallberg Y."/>
            <person name="Tangrot J."/>
            <person name="Rosling A."/>
        </authorList>
    </citation>
    <scope>NUCLEOTIDE SEQUENCE</scope>
    <source>
        <strain evidence="1">28 12/20/2015</strain>
    </source>
</reference>
<organism evidence="1 2">
    <name type="scientific">Cetraspora pellucida</name>
    <dbReference type="NCBI Taxonomy" id="1433469"/>
    <lineage>
        <taxon>Eukaryota</taxon>
        <taxon>Fungi</taxon>
        <taxon>Fungi incertae sedis</taxon>
        <taxon>Mucoromycota</taxon>
        <taxon>Glomeromycotina</taxon>
        <taxon>Glomeromycetes</taxon>
        <taxon>Diversisporales</taxon>
        <taxon>Gigasporaceae</taxon>
        <taxon>Cetraspora</taxon>
    </lineage>
</organism>
<name>A0ACA9P4D7_9GLOM</name>
<keyword evidence="2" id="KW-1185">Reference proteome</keyword>
<feature type="non-terminal residue" evidence="1">
    <location>
        <position position="47"/>
    </location>
</feature>
<protein>
    <submittedName>
        <fullName evidence="1">2426_t:CDS:1</fullName>
    </submittedName>
</protein>
<evidence type="ECO:0000313" key="2">
    <source>
        <dbReference type="Proteomes" id="UP000789366"/>
    </source>
</evidence>
<dbReference type="Proteomes" id="UP000789366">
    <property type="component" value="Unassembled WGS sequence"/>
</dbReference>
<sequence>NYIASAFNSYIISTSSNYDILAFNHYINPISDSDNEANENILLQNLK</sequence>
<accession>A0ACA9P4D7</accession>
<evidence type="ECO:0000313" key="1">
    <source>
        <dbReference type="EMBL" id="CAG8688671.1"/>
    </source>
</evidence>
<feature type="non-terminal residue" evidence="1">
    <location>
        <position position="1"/>
    </location>
</feature>
<proteinExistence type="predicted"/>
<gene>
    <name evidence="1" type="ORF">SPELUC_LOCUS10630</name>
</gene>